<feature type="non-terminal residue" evidence="4">
    <location>
        <position position="1"/>
    </location>
</feature>
<dbReference type="Pfam" id="PF00465">
    <property type="entry name" value="Fe-ADH"/>
    <property type="match status" value="1"/>
</dbReference>
<dbReference type="Proteomes" id="UP000530234">
    <property type="component" value="Unassembled WGS sequence"/>
</dbReference>
<dbReference type="GO" id="GO:0004022">
    <property type="term" value="F:alcohol dehydrogenase (NAD+) activity"/>
    <property type="evidence" value="ECO:0007669"/>
    <property type="project" value="InterPro"/>
</dbReference>
<dbReference type="EMBL" id="VKHS01001284">
    <property type="protein sequence ID" value="MBB0232909.1"/>
    <property type="molecule type" value="Genomic_DNA"/>
</dbReference>
<dbReference type="PROSITE" id="PS00913">
    <property type="entry name" value="ADH_IRON_1"/>
    <property type="match status" value="1"/>
</dbReference>
<sequence>ARTRLVAVPTTSGTGAEVTPFAVISDPAAARKYPLADYALTPNVAIVDPELTTTLPPEVTADSGFDALTHSIEAYVSVYANDYTDGLCLQAIRLIFGNLETCVRDGARQPVARERMHNAATVAGMAFGSAFLGMVHAMAHTLGHTFGIAHGRTNAILLPHVIRHNGGVPTKLSAWPKYETYRAPERYREIALALGLPAATPEEGVESLARAVEDLRDRCGIPNSFRAAGVPEEEYLASLPQQARNAYADQCAPANPRMPMLGEMQRLMRLAYEPPVRTATASDTTPGTTAA</sequence>
<proteinExistence type="predicted"/>
<dbReference type="InterPro" id="IPR056798">
    <property type="entry name" value="ADH_Fe_C"/>
</dbReference>
<evidence type="ECO:0000256" key="1">
    <source>
        <dbReference type="ARBA" id="ARBA00023002"/>
    </source>
</evidence>
<gene>
    <name evidence="4" type="ORF">FOE67_26310</name>
</gene>
<protein>
    <submittedName>
        <fullName evidence="4">Iron-containing alcohol dehydrogenase</fullName>
    </submittedName>
</protein>
<evidence type="ECO:0000313" key="5">
    <source>
        <dbReference type="Proteomes" id="UP000530234"/>
    </source>
</evidence>
<dbReference type="FunFam" id="1.20.1090.10:FF:000001">
    <property type="entry name" value="Aldehyde-alcohol dehydrogenase"/>
    <property type="match status" value="1"/>
</dbReference>
<accession>A0A7W3T8K6</accession>
<organism evidence="4 5">
    <name type="scientific">Streptomyces calidiresistens</name>
    <dbReference type="NCBI Taxonomy" id="1485586"/>
    <lineage>
        <taxon>Bacteria</taxon>
        <taxon>Bacillati</taxon>
        <taxon>Actinomycetota</taxon>
        <taxon>Actinomycetes</taxon>
        <taxon>Kitasatosporales</taxon>
        <taxon>Streptomycetaceae</taxon>
        <taxon>Streptomyces</taxon>
    </lineage>
</organism>
<dbReference type="Pfam" id="PF25137">
    <property type="entry name" value="ADH_Fe_C"/>
    <property type="match status" value="1"/>
</dbReference>
<dbReference type="Gene3D" id="3.40.50.1970">
    <property type="match status" value="1"/>
</dbReference>
<dbReference type="PANTHER" id="PTHR11496:SF83">
    <property type="entry name" value="HYDROXYACID-OXOACID TRANSHYDROGENASE, MITOCHONDRIAL"/>
    <property type="match status" value="1"/>
</dbReference>
<dbReference type="InterPro" id="IPR018211">
    <property type="entry name" value="ADH_Fe_CS"/>
</dbReference>
<dbReference type="AlphaFoldDB" id="A0A7W3T8K6"/>
<evidence type="ECO:0000259" key="3">
    <source>
        <dbReference type="Pfam" id="PF25137"/>
    </source>
</evidence>
<dbReference type="SUPFAM" id="SSF56796">
    <property type="entry name" value="Dehydroquinate synthase-like"/>
    <property type="match status" value="1"/>
</dbReference>
<dbReference type="GO" id="GO:0046872">
    <property type="term" value="F:metal ion binding"/>
    <property type="evidence" value="ECO:0007669"/>
    <property type="project" value="InterPro"/>
</dbReference>
<keyword evidence="1" id="KW-0560">Oxidoreductase</keyword>
<dbReference type="InterPro" id="IPR034789">
    <property type="entry name" value="AAD_C"/>
</dbReference>
<dbReference type="CDD" id="cd08178">
    <property type="entry name" value="AAD_C"/>
    <property type="match status" value="1"/>
</dbReference>
<reference evidence="5" key="1">
    <citation type="submission" date="2019-10" db="EMBL/GenBank/DDBJ databases">
        <title>Streptomyces sp. nov., a novel actinobacterium isolated from alkaline environment.</title>
        <authorList>
            <person name="Golinska P."/>
        </authorList>
    </citation>
    <scope>NUCLEOTIDE SEQUENCE [LARGE SCALE GENOMIC DNA]</scope>
    <source>
        <strain evidence="5">DSM 42108</strain>
    </source>
</reference>
<dbReference type="Gene3D" id="1.20.1090.10">
    <property type="entry name" value="Dehydroquinate synthase-like - alpha domain"/>
    <property type="match status" value="1"/>
</dbReference>
<comment type="caution">
    <text evidence="4">The sequence shown here is derived from an EMBL/GenBank/DDBJ whole genome shotgun (WGS) entry which is preliminary data.</text>
</comment>
<name>A0A7W3T8K6_9ACTN</name>
<dbReference type="RefSeq" id="WP_182667425.1">
    <property type="nucleotide sequence ID" value="NZ_VKHS01001284.1"/>
</dbReference>
<evidence type="ECO:0000259" key="2">
    <source>
        <dbReference type="Pfam" id="PF00465"/>
    </source>
</evidence>
<feature type="domain" description="Fe-containing alcohol dehydrogenase-like C-terminal" evidence="3">
    <location>
        <begin position="60"/>
        <end position="271"/>
    </location>
</feature>
<evidence type="ECO:0000313" key="4">
    <source>
        <dbReference type="EMBL" id="MBB0232909.1"/>
    </source>
</evidence>
<dbReference type="PANTHER" id="PTHR11496">
    <property type="entry name" value="ALCOHOL DEHYDROGENASE"/>
    <property type="match status" value="1"/>
</dbReference>
<dbReference type="InterPro" id="IPR001670">
    <property type="entry name" value="ADH_Fe/GldA"/>
</dbReference>
<keyword evidence="5" id="KW-1185">Reference proteome</keyword>
<dbReference type="InterPro" id="IPR039697">
    <property type="entry name" value="Alcohol_dehydrogenase_Fe"/>
</dbReference>
<feature type="domain" description="Alcohol dehydrogenase iron-type/glycerol dehydrogenase GldA" evidence="2">
    <location>
        <begin position="4"/>
        <end position="49"/>
    </location>
</feature>